<evidence type="ECO:0000313" key="6">
    <source>
        <dbReference type="EMBL" id="OXM53978.1"/>
    </source>
</evidence>
<evidence type="ECO:0000259" key="5">
    <source>
        <dbReference type="Pfam" id="PF08100"/>
    </source>
</evidence>
<keyword evidence="7" id="KW-1185">Reference proteome</keyword>
<dbReference type="InterPro" id="IPR036390">
    <property type="entry name" value="WH_DNA-bd_sf"/>
</dbReference>
<dbReference type="SUPFAM" id="SSF53335">
    <property type="entry name" value="S-adenosyl-L-methionine-dependent methyltransferases"/>
    <property type="match status" value="1"/>
</dbReference>
<dbReference type="PANTHER" id="PTHR43712">
    <property type="entry name" value="PUTATIVE (AFU_ORTHOLOGUE AFUA_4G14580)-RELATED"/>
    <property type="match status" value="1"/>
</dbReference>
<accession>A0A229S4Z1</accession>
<dbReference type="PIRSF" id="PIRSF005739">
    <property type="entry name" value="O-mtase"/>
    <property type="match status" value="1"/>
</dbReference>
<dbReference type="InterPro" id="IPR029063">
    <property type="entry name" value="SAM-dependent_MTases_sf"/>
</dbReference>
<evidence type="ECO:0000313" key="7">
    <source>
        <dbReference type="Proteomes" id="UP000215223"/>
    </source>
</evidence>
<dbReference type="RefSeq" id="WP_093935447.1">
    <property type="nucleotide sequence ID" value="NZ_NMQT01000072.1"/>
</dbReference>
<evidence type="ECO:0000259" key="4">
    <source>
        <dbReference type="Pfam" id="PF00891"/>
    </source>
</evidence>
<sequence length="340" mass="36274">MTAENTELQDGTSRLAELVDLATPFAVRTAVALRLPELIRDGYTTTAALATESGSDPASLTRLLNHLVKVGVFAESEPGRHGLTPVSRALLDERNALLRSWLDADGPGLTMDLAYSGMPHSVRTGEPAYPVVHGADFWSDYRADEALRRFFGTTMAGFAWQTGPEVATRWDWGSVSSVLDVGGGTGSLLAAVLTAHPHLTGAVLDLPEVRPEAEKLLIGSGLKDRAEFLGGSFFAPVPPGYDVVLVSRVLTDWPDADAREILGRCAEAAGESGRLLVVEVLAGAEHAKNNSSFDLQSLTLLGGRERGPEDFDELASGAGLVRRDRLDGANGLVVLEYTRE</sequence>
<dbReference type="GO" id="GO:0008171">
    <property type="term" value="F:O-methyltransferase activity"/>
    <property type="evidence" value="ECO:0007669"/>
    <property type="project" value="InterPro"/>
</dbReference>
<keyword evidence="1 6" id="KW-0489">Methyltransferase</keyword>
<dbReference type="Pfam" id="PF00891">
    <property type="entry name" value="Methyltransf_2"/>
    <property type="match status" value="1"/>
</dbReference>
<feature type="domain" description="O-methyltransferase dimerisation" evidence="5">
    <location>
        <begin position="22"/>
        <end position="91"/>
    </location>
</feature>
<dbReference type="Gene3D" id="1.10.287.1350">
    <property type="match status" value="1"/>
</dbReference>
<dbReference type="InterPro" id="IPR016461">
    <property type="entry name" value="COMT-like"/>
</dbReference>
<protein>
    <submittedName>
        <fullName evidence="6">SAM-dependent methyltransferase</fullName>
    </submittedName>
</protein>
<evidence type="ECO:0000256" key="2">
    <source>
        <dbReference type="ARBA" id="ARBA00022679"/>
    </source>
</evidence>
<dbReference type="GO" id="GO:0046983">
    <property type="term" value="F:protein dimerization activity"/>
    <property type="evidence" value="ECO:0007669"/>
    <property type="project" value="InterPro"/>
</dbReference>
<dbReference type="PANTHER" id="PTHR43712:SF2">
    <property type="entry name" value="O-METHYLTRANSFERASE CICE"/>
    <property type="match status" value="1"/>
</dbReference>
<name>A0A229S4Z1_9PSEU</name>
<dbReference type="InterPro" id="IPR036388">
    <property type="entry name" value="WH-like_DNA-bd_sf"/>
</dbReference>
<dbReference type="SUPFAM" id="SSF46785">
    <property type="entry name" value="Winged helix' DNA-binding domain"/>
    <property type="match status" value="1"/>
</dbReference>
<dbReference type="PROSITE" id="PS51683">
    <property type="entry name" value="SAM_OMT_II"/>
    <property type="match status" value="1"/>
</dbReference>
<comment type="caution">
    <text evidence="6">The sequence shown here is derived from an EMBL/GenBank/DDBJ whole genome shotgun (WGS) entry which is preliminary data.</text>
</comment>
<keyword evidence="3" id="KW-0949">S-adenosyl-L-methionine</keyword>
<keyword evidence="2 6" id="KW-0808">Transferase</keyword>
<feature type="domain" description="O-methyltransferase C-terminal" evidence="4">
    <location>
        <begin position="120"/>
        <end position="319"/>
    </location>
</feature>
<dbReference type="Pfam" id="PF08100">
    <property type="entry name" value="Dimerisation"/>
    <property type="match status" value="1"/>
</dbReference>
<proteinExistence type="predicted"/>
<reference evidence="6 7" key="1">
    <citation type="submission" date="2017-07" db="EMBL/GenBank/DDBJ databases">
        <title>Amycolatopsis thailandensis Genome sequencing and assembly.</title>
        <authorList>
            <person name="Kaur N."/>
            <person name="Mayilraj S."/>
        </authorList>
    </citation>
    <scope>NUCLEOTIDE SEQUENCE [LARGE SCALE GENOMIC DNA]</scope>
    <source>
        <strain evidence="6 7">JCM 16380</strain>
    </source>
</reference>
<dbReference type="Gene3D" id="3.40.50.150">
    <property type="entry name" value="Vaccinia Virus protein VP39"/>
    <property type="match status" value="1"/>
</dbReference>
<dbReference type="EMBL" id="NMQT01000072">
    <property type="protein sequence ID" value="OXM53978.1"/>
    <property type="molecule type" value="Genomic_DNA"/>
</dbReference>
<dbReference type="AlphaFoldDB" id="A0A229S4Z1"/>
<dbReference type="Gene3D" id="1.10.10.10">
    <property type="entry name" value="Winged helix-like DNA-binding domain superfamily/Winged helix DNA-binding domain"/>
    <property type="match status" value="1"/>
</dbReference>
<evidence type="ECO:0000256" key="1">
    <source>
        <dbReference type="ARBA" id="ARBA00022603"/>
    </source>
</evidence>
<dbReference type="Proteomes" id="UP000215223">
    <property type="component" value="Unassembled WGS sequence"/>
</dbReference>
<dbReference type="OrthoDB" id="3804952at2"/>
<gene>
    <name evidence="6" type="ORF">CFP71_20300</name>
</gene>
<evidence type="ECO:0000256" key="3">
    <source>
        <dbReference type="ARBA" id="ARBA00022691"/>
    </source>
</evidence>
<dbReference type="GO" id="GO:0032259">
    <property type="term" value="P:methylation"/>
    <property type="evidence" value="ECO:0007669"/>
    <property type="project" value="UniProtKB-KW"/>
</dbReference>
<dbReference type="CDD" id="cd02440">
    <property type="entry name" value="AdoMet_MTases"/>
    <property type="match status" value="1"/>
</dbReference>
<dbReference type="InterPro" id="IPR012967">
    <property type="entry name" value="COMT_dimerisation"/>
</dbReference>
<organism evidence="6 7">
    <name type="scientific">Amycolatopsis thailandensis</name>
    <dbReference type="NCBI Taxonomy" id="589330"/>
    <lineage>
        <taxon>Bacteria</taxon>
        <taxon>Bacillati</taxon>
        <taxon>Actinomycetota</taxon>
        <taxon>Actinomycetes</taxon>
        <taxon>Pseudonocardiales</taxon>
        <taxon>Pseudonocardiaceae</taxon>
        <taxon>Amycolatopsis</taxon>
    </lineage>
</organism>
<dbReference type="InterPro" id="IPR001077">
    <property type="entry name" value="COMT_C"/>
</dbReference>